<dbReference type="InterPro" id="IPR050545">
    <property type="entry name" value="Mycobact_MmpL"/>
</dbReference>
<proteinExistence type="inferred from homology"/>
<dbReference type="Gene3D" id="1.20.1640.10">
    <property type="entry name" value="Multidrug efflux transporter AcrB transmembrane domain"/>
    <property type="match status" value="1"/>
</dbReference>
<protein>
    <recommendedName>
        <fullName evidence="9">SSD domain-containing protein</fullName>
    </recommendedName>
</protein>
<feature type="region of interest" description="Disordered" evidence="7">
    <location>
        <begin position="1"/>
        <end position="20"/>
    </location>
</feature>
<dbReference type="Proteomes" id="UP000321769">
    <property type="component" value="Unassembled WGS sequence"/>
</dbReference>
<dbReference type="PANTHER" id="PTHR33406">
    <property type="entry name" value="MEMBRANE PROTEIN MJ1562-RELATED"/>
    <property type="match status" value="1"/>
</dbReference>
<evidence type="ECO:0000256" key="4">
    <source>
        <dbReference type="ARBA" id="ARBA00022692"/>
    </source>
</evidence>
<feature type="transmembrane region" description="Helical" evidence="8">
    <location>
        <begin position="201"/>
        <end position="220"/>
    </location>
</feature>
<keyword evidence="3" id="KW-1003">Cell membrane</keyword>
<feature type="domain" description="SSD" evidence="9">
    <location>
        <begin position="135"/>
        <end position="304"/>
    </location>
</feature>
<evidence type="ECO:0000256" key="6">
    <source>
        <dbReference type="ARBA" id="ARBA00023136"/>
    </source>
</evidence>
<dbReference type="SUPFAM" id="SSF82866">
    <property type="entry name" value="Multidrug efflux transporter AcrB transmembrane domain"/>
    <property type="match status" value="1"/>
</dbReference>
<evidence type="ECO:0000313" key="11">
    <source>
        <dbReference type="Proteomes" id="UP000321769"/>
    </source>
</evidence>
<feature type="transmembrane region" description="Helical" evidence="8">
    <location>
        <begin position="281"/>
        <end position="305"/>
    </location>
</feature>
<comment type="similarity">
    <text evidence="2">Belongs to the resistance-nodulation-cell division (RND) (TC 2.A.6) family. MmpL subfamily.</text>
</comment>
<feature type="transmembrane region" description="Helical" evidence="8">
    <location>
        <begin position="168"/>
        <end position="189"/>
    </location>
</feature>
<evidence type="ECO:0000256" key="7">
    <source>
        <dbReference type="SAM" id="MobiDB-lite"/>
    </source>
</evidence>
<evidence type="ECO:0000256" key="2">
    <source>
        <dbReference type="ARBA" id="ARBA00010157"/>
    </source>
</evidence>
<sequence>MDVDRPGGANQDTAARQSYEAVSQGFGEGFNGPLLVTAEPTGTAGRVTPELTAKLIADLQDRDDIVLAAPVGVNEAGDLAVFSVIPTSGPSDEVTSDLVTSLREPDNAIAGDNEVQLGVTGFTAIGIDMSDKLADVLPLYLGIIIALSVLILMLVFRSVVVPIKATAGFLLSILATFGATTAVFQWGWLSSLFGFDTGGPLMSFMPIIVTGILYGLAMDYEVFLVSSMREAHIHGEGARQSVVHGFDQASRVVVAAAIIMVAVFSGFIFSHDIMIKQIGFALAAGILIDAFVVRLTLVPALMAVFNERAWWLPRWLDRVLPDLDIEGDKLLTMLNEEAEAPGRQHLEVRN</sequence>
<dbReference type="InterPro" id="IPR000731">
    <property type="entry name" value="SSD"/>
</dbReference>
<name>A0A512HUU3_9ACTN</name>
<accession>A0A512HUU3</accession>
<dbReference type="EMBL" id="BJZQ01000006">
    <property type="protein sequence ID" value="GEO89232.1"/>
    <property type="molecule type" value="Genomic_DNA"/>
</dbReference>
<evidence type="ECO:0000256" key="3">
    <source>
        <dbReference type="ARBA" id="ARBA00022475"/>
    </source>
</evidence>
<evidence type="ECO:0000259" key="9">
    <source>
        <dbReference type="PROSITE" id="PS50156"/>
    </source>
</evidence>
<comment type="subcellular location">
    <subcellularLocation>
        <location evidence="1">Cell membrane</location>
        <topology evidence="1">Multi-pass membrane protein</topology>
    </subcellularLocation>
</comment>
<dbReference type="GO" id="GO:0005886">
    <property type="term" value="C:plasma membrane"/>
    <property type="evidence" value="ECO:0007669"/>
    <property type="project" value="UniProtKB-SubCell"/>
</dbReference>
<dbReference type="PANTHER" id="PTHR33406:SF11">
    <property type="entry name" value="MEMBRANE PROTEIN SCO6666-RELATED"/>
    <property type="match status" value="1"/>
</dbReference>
<gene>
    <name evidence="10" type="ORF">AFL01nite_15590</name>
</gene>
<feature type="transmembrane region" description="Helical" evidence="8">
    <location>
        <begin position="249"/>
        <end position="269"/>
    </location>
</feature>
<organism evidence="10 11">
    <name type="scientific">Aeromicrobium flavum</name>
    <dbReference type="NCBI Taxonomy" id="416568"/>
    <lineage>
        <taxon>Bacteria</taxon>
        <taxon>Bacillati</taxon>
        <taxon>Actinomycetota</taxon>
        <taxon>Actinomycetes</taxon>
        <taxon>Propionibacteriales</taxon>
        <taxon>Nocardioidaceae</taxon>
        <taxon>Aeromicrobium</taxon>
    </lineage>
</organism>
<dbReference type="PROSITE" id="PS50156">
    <property type="entry name" value="SSD"/>
    <property type="match status" value="1"/>
</dbReference>
<dbReference type="AlphaFoldDB" id="A0A512HUU3"/>
<keyword evidence="6 8" id="KW-0472">Membrane</keyword>
<dbReference type="RefSeq" id="WP_246119640.1">
    <property type="nucleotide sequence ID" value="NZ_BAAAYQ010000005.1"/>
</dbReference>
<comment type="caution">
    <text evidence="10">The sequence shown here is derived from an EMBL/GenBank/DDBJ whole genome shotgun (WGS) entry which is preliminary data.</text>
</comment>
<evidence type="ECO:0000256" key="1">
    <source>
        <dbReference type="ARBA" id="ARBA00004651"/>
    </source>
</evidence>
<dbReference type="Pfam" id="PF03176">
    <property type="entry name" value="MMPL"/>
    <property type="match status" value="1"/>
</dbReference>
<evidence type="ECO:0000313" key="10">
    <source>
        <dbReference type="EMBL" id="GEO89232.1"/>
    </source>
</evidence>
<evidence type="ECO:0000256" key="8">
    <source>
        <dbReference type="SAM" id="Phobius"/>
    </source>
</evidence>
<dbReference type="InterPro" id="IPR004869">
    <property type="entry name" value="MMPL_dom"/>
</dbReference>
<feature type="transmembrane region" description="Helical" evidence="8">
    <location>
        <begin position="137"/>
        <end position="156"/>
    </location>
</feature>
<keyword evidence="4 8" id="KW-0812">Transmembrane</keyword>
<evidence type="ECO:0000256" key="5">
    <source>
        <dbReference type="ARBA" id="ARBA00022989"/>
    </source>
</evidence>
<keyword evidence="5 8" id="KW-1133">Transmembrane helix</keyword>
<keyword evidence="11" id="KW-1185">Reference proteome</keyword>
<reference evidence="10 11" key="1">
    <citation type="submission" date="2019-07" db="EMBL/GenBank/DDBJ databases">
        <title>Whole genome shotgun sequence of Aeromicrobium flavum NBRC 107625.</title>
        <authorList>
            <person name="Hosoyama A."/>
            <person name="Uohara A."/>
            <person name="Ohji S."/>
            <person name="Ichikawa N."/>
        </authorList>
    </citation>
    <scope>NUCLEOTIDE SEQUENCE [LARGE SCALE GENOMIC DNA]</scope>
    <source>
        <strain evidence="10 11">NBRC 107625</strain>
    </source>
</reference>